<evidence type="ECO:0000256" key="2">
    <source>
        <dbReference type="ARBA" id="ARBA00006617"/>
    </source>
</evidence>
<dbReference type="KEGG" id="tbl:TBLA_0F03310"/>
<dbReference type="OrthoDB" id="430436at2759"/>
<dbReference type="InParanoid" id="I2H667"/>
<keyword evidence="3" id="KW-1000">Mitochondrion outer membrane</keyword>
<organism evidence="4 5">
    <name type="scientific">Henningerozyma blattae (strain ATCC 34711 / CBS 6284 / DSM 70876 / NBRC 10599 / NRRL Y-10934 / UCD 77-7)</name>
    <name type="common">Yeast</name>
    <name type="synonym">Tetrapisispora blattae</name>
    <dbReference type="NCBI Taxonomy" id="1071380"/>
    <lineage>
        <taxon>Eukaryota</taxon>
        <taxon>Fungi</taxon>
        <taxon>Dikarya</taxon>
        <taxon>Ascomycota</taxon>
        <taxon>Saccharomycotina</taxon>
        <taxon>Saccharomycetes</taxon>
        <taxon>Saccharomycetales</taxon>
        <taxon>Saccharomycetaceae</taxon>
        <taxon>Henningerozyma</taxon>
    </lineage>
</organism>
<gene>
    <name evidence="4" type="primary">TBLA0F03310</name>
    <name evidence="4" type="ORF">TBLA_0F03310</name>
</gene>
<comment type="similarity">
    <text evidence="2">Belongs to the FMP52 family.</text>
</comment>
<sequence length="161" mass="17783">MTGLSITRAAAGSTQEQYRIDHNLNIHLAKKAKENGCSTFVLVSSSLANADSRFTYLKMKGEIERDLEAIGFDHLIILRPGKLLGERQNDFKGFANSMFTALGNSIYRSRLQCVLQYPVFGNEVGQVGVYLALKAIQDKSSPRVQIVESSEILSISAELNK</sequence>
<name>I2H667_HENB6</name>
<dbReference type="STRING" id="1071380.I2H667"/>
<dbReference type="eggNOG" id="KOG4039">
    <property type="taxonomic scope" value="Eukaryota"/>
</dbReference>
<keyword evidence="5" id="KW-1185">Reference proteome</keyword>
<evidence type="ECO:0000313" key="5">
    <source>
        <dbReference type="Proteomes" id="UP000002866"/>
    </source>
</evidence>
<protein>
    <recommendedName>
        <fullName evidence="6">NAD(P)-binding domain-containing protein</fullName>
    </recommendedName>
</protein>
<dbReference type="EMBL" id="HE806321">
    <property type="protein sequence ID" value="CCH61869.1"/>
    <property type="molecule type" value="Genomic_DNA"/>
</dbReference>
<dbReference type="HOGENOM" id="CLU_071330_2_2_1"/>
<dbReference type="RefSeq" id="XP_004181388.1">
    <property type="nucleotide sequence ID" value="XM_004181340.1"/>
</dbReference>
<dbReference type="OMA" id="WANDIAM"/>
<proteinExistence type="inferred from homology"/>
<dbReference type="GO" id="GO:0051170">
    <property type="term" value="P:import into nucleus"/>
    <property type="evidence" value="ECO:0007669"/>
    <property type="project" value="TreeGrafter"/>
</dbReference>
<dbReference type="SUPFAM" id="SSF51735">
    <property type="entry name" value="NAD(P)-binding Rossmann-fold domains"/>
    <property type="match status" value="1"/>
</dbReference>
<reference evidence="4 5" key="1">
    <citation type="journal article" date="2011" name="Proc. Natl. Acad. Sci. U.S.A.">
        <title>Evolutionary erosion of yeast sex chromosomes by mating-type switching accidents.</title>
        <authorList>
            <person name="Gordon J.L."/>
            <person name="Armisen D."/>
            <person name="Proux-Wera E."/>
            <person name="Oheigeartaigh S.S."/>
            <person name="Byrne K.P."/>
            <person name="Wolfe K.H."/>
        </authorList>
    </citation>
    <scope>NUCLEOTIDE SEQUENCE [LARGE SCALE GENOMIC DNA]</scope>
    <source>
        <strain evidence="5">ATCC 34711 / CBS 6284 / DSM 70876 / NBRC 10599 / NRRL Y-10934 / UCD 77-7</strain>
    </source>
</reference>
<evidence type="ECO:0000256" key="3">
    <source>
        <dbReference type="ARBA" id="ARBA00022787"/>
    </source>
</evidence>
<evidence type="ECO:0008006" key="6">
    <source>
        <dbReference type="Google" id="ProtNLM"/>
    </source>
</evidence>
<dbReference type="PANTHER" id="PTHR14097:SF7">
    <property type="entry name" value="OXIDOREDUCTASE HTATIP2"/>
    <property type="match status" value="1"/>
</dbReference>
<dbReference type="GO" id="GO:0005741">
    <property type="term" value="C:mitochondrial outer membrane"/>
    <property type="evidence" value="ECO:0007669"/>
    <property type="project" value="UniProtKB-SubCell"/>
</dbReference>
<dbReference type="Pfam" id="PF08732">
    <property type="entry name" value="HIM1"/>
    <property type="match status" value="1"/>
</dbReference>
<dbReference type="InterPro" id="IPR014843">
    <property type="entry name" value="Him1/Fmp52"/>
</dbReference>
<dbReference type="GeneID" id="14496978"/>
<keyword evidence="3" id="KW-0496">Mitochondrion</keyword>
<dbReference type="InterPro" id="IPR036291">
    <property type="entry name" value="NAD(P)-bd_dom_sf"/>
</dbReference>
<evidence type="ECO:0000313" key="4">
    <source>
        <dbReference type="EMBL" id="CCH61869.1"/>
    </source>
</evidence>
<dbReference type="Proteomes" id="UP000002866">
    <property type="component" value="Chromosome 6"/>
</dbReference>
<accession>I2H667</accession>
<keyword evidence="3" id="KW-0472">Membrane</keyword>
<comment type="subcellular location">
    <subcellularLocation>
        <location evidence="1">Mitochondrion outer membrane</location>
        <topology evidence="1">Peripheral membrane protein</topology>
    </subcellularLocation>
</comment>
<dbReference type="PANTHER" id="PTHR14097">
    <property type="entry name" value="OXIDOREDUCTASE HTATIP2"/>
    <property type="match status" value="1"/>
</dbReference>
<evidence type="ECO:0000256" key="1">
    <source>
        <dbReference type="ARBA" id="ARBA00004450"/>
    </source>
</evidence>
<dbReference type="AlphaFoldDB" id="I2H667"/>
<dbReference type="Gene3D" id="3.40.50.720">
    <property type="entry name" value="NAD(P)-binding Rossmann-like Domain"/>
    <property type="match status" value="1"/>
</dbReference>